<evidence type="ECO:0000313" key="2">
    <source>
        <dbReference type="Proteomes" id="UP000244052"/>
    </source>
</evidence>
<dbReference type="Gene3D" id="3.40.50.1820">
    <property type="entry name" value="alpha/beta hydrolase"/>
    <property type="match status" value="1"/>
</dbReference>
<name>A0A2T5PNP9_ECTOL</name>
<protein>
    <submittedName>
        <fullName evidence="1">Alpha/beta hydrolase</fullName>
    </submittedName>
</protein>
<dbReference type="AlphaFoldDB" id="A0A2T5PNP9"/>
<keyword evidence="2" id="KW-1185">Reference proteome</keyword>
<dbReference type="Proteomes" id="UP000244052">
    <property type="component" value="Unassembled WGS sequence"/>
</dbReference>
<proteinExistence type="predicted"/>
<sequence length="266" mass="29437">MTLSLILTMAGCAAPAKQRLEEQLSVRHQLLVLDSQPFPLLAAVARNPKASPHLRVYIEGDGRAWITPGQPSLDPTPSGDWFALLALSDPQPAAWLARPCQYVRNASCHIGLWTDARFSPEVLVALDQALDMLKQRYGSEQLELIGYSGGAALALLLAARRDDVSAVQSLAGNLSPRLWAAQQRFSPLHGSLEPLDYRQRLQKLPQRHLVGMQDRNVPANLAERWQQYLGDSSCIEIEQLAGLDHYNGWTDAWRARRGMTPTCSSP</sequence>
<dbReference type="EMBL" id="QASO01000049">
    <property type="protein sequence ID" value="PTU79322.1"/>
    <property type="molecule type" value="Genomic_DNA"/>
</dbReference>
<dbReference type="GO" id="GO:0016787">
    <property type="term" value="F:hydrolase activity"/>
    <property type="evidence" value="ECO:0007669"/>
    <property type="project" value="UniProtKB-KW"/>
</dbReference>
<reference evidence="1 2" key="1">
    <citation type="submission" date="2018-04" db="EMBL/GenBank/DDBJ databases">
        <title>Pseudomonas sp. nov., isolated from mangrove soil.</title>
        <authorList>
            <person name="Chen C."/>
        </authorList>
    </citation>
    <scope>NUCLEOTIDE SEQUENCE [LARGE SCALE GENOMIC DNA]</scope>
    <source>
        <strain evidence="1 2">JCM 14246</strain>
    </source>
</reference>
<dbReference type="SUPFAM" id="SSF53474">
    <property type="entry name" value="alpha/beta-Hydrolases"/>
    <property type="match status" value="1"/>
</dbReference>
<evidence type="ECO:0000313" key="1">
    <source>
        <dbReference type="EMBL" id="PTU79322.1"/>
    </source>
</evidence>
<keyword evidence="1" id="KW-0378">Hydrolase</keyword>
<dbReference type="InterPro" id="IPR029058">
    <property type="entry name" value="AB_hydrolase_fold"/>
</dbReference>
<gene>
    <name evidence="1" type="ORF">DBO86_09365</name>
</gene>
<organism evidence="1 2">
    <name type="scientific">Ectopseudomonas oleovorans</name>
    <name type="common">Pseudomonas oleovorans</name>
    <dbReference type="NCBI Taxonomy" id="301"/>
    <lineage>
        <taxon>Bacteria</taxon>
        <taxon>Pseudomonadati</taxon>
        <taxon>Pseudomonadota</taxon>
        <taxon>Gammaproteobacteria</taxon>
        <taxon>Pseudomonadales</taxon>
        <taxon>Pseudomonadaceae</taxon>
        <taxon>Ectopseudomonas</taxon>
    </lineage>
</organism>
<comment type="caution">
    <text evidence="1">The sequence shown here is derived from an EMBL/GenBank/DDBJ whole genome shotgun (WGS) entry which is preliminary data.</text>
</comment>
<accession>A0A2T5PNP9</accession>